<evidence type="ECO:0000256" key="16">
    <source>
        <dbReference type="SAM" id="MobiDB-lite"/>
    </source>
</evidence>
<dbReference type="AlphaFoldDB" id="A0A1I0T3R1"/>
<keyword evidence="3 15" id="KW-0028">Amino-acid biosynthesis</keyword>
<comment type="similarity">
    <text evidence="2 15">Belongs to the IlvD/Edd family.</text>
</comment>
<keyword evidence="8 15" id="KW-0411">Iron-sulfur</keyword>
<dbReference type="InterPro" id="IPR000581">
    <property type="entry name" value="ILV_EDD_N"/>
</dbReference>
<comment type="function">
    <text evidence="15">Functions in the biosynthesis of branched-chain amino acids. Catalyzes the dehydration of (2R,3R)-2,3-dihydroxy-3-methylpentanoate (2,3-dihydroxy-3-methylvalerate) into 2-oxo-3-methylpentanoate (2-oxo-3-methylvalerate) and of (2R)-2,3-dihydroxy-3-methylbutanoate (2,3-dihydroxyisovalerate) into 2-oxo-3-methylbutanoate (2-oxoisovalerate), the penultimate precursor to L-isoleucine and L-valine, respectively.</text>
</comment>
<feature type="active site" description="Proton acceptor" evidence="15">
    <location>
        <position position="562"/>
    </location>
</feature>
<dbReference type="InterPro" id="IPR056740">
    <property type="entry name" value="ILV_EDD_C"/>
</dbReference>
<evidence type="ECO:0000256" key="3">
    <source>
        <dbReference type="ARBA" id="ARBA00022605"/>
    </source>
</evidence>
<dbReference type="PROSITE" id="PS00886">
    <property type="entry name" value="ILVD_EDD_1"/>
    <property type="match status" value="1"/>
</dbReference>
<comment type="pathway">
    <text evidence="13 15">Amino-acid biosynthesis; L-isoleucine biosynthesis; L-isoleucine from 2-oxobutanoate: step 3/4.</text>
</comment>
<dbReference type="GO" id="GO:0009097">
    <property type="term" value="P:isoleucine biosynthetic process"/>
    <property type="evidence" value="ECO:0007669"/>
    <property type="project" value="UniProtKB-UniRule"/>
</dbReference>
<feature type="domain" description="Dihydroxy-acid/6-phosphogluconate dehydratase N-terminal" evidence="17">
    <location>
        <begin position="120"/>
        <end position="442"/>
    </location>
</feature>
<comment type="catalytic activity">
    <reaction evidence="15">
        <text>(2R,3R)-2,3-dihydroxy-3-methylpentanoate = (S)-3-methyl-2-oxopentanoate + H2O</text>
        <dbReference type="Rhea" id="RHEA:27694"/>
        <dbReference type="ChEBI" id="CHEBI:15377"/>
        <dbReference type="ChEBI" id="CHEBI:35146"/>
        <dbReference type="ChEBI" id="CHEBI:49258"/>
        <dbReference type="EC" id="4.2.1.9"/>
    </reaction>
</comment>
<evidence type="ECO:0000256" key="13">
    <source>
        <dbReference type="ARBA" id="ARBA00029437"/>
    </source>
</evidence>
<feature type="compositionally biased region" description="Polar residues" evidence="16">
    <location>
        <begin position="58"/>
        <end position="68"/>
    </location>
</feature>
<dbReference type="PROSITE" id="PS00887">
    <property type="entry name" value="ILVD_EDD_2"/>
    <property type="match status" value="1"/>
</dbReference>
<dbReference type="UniPathway" id="UPA00049">
    <property type="reaction ID" value="UER00061"/>
</dbReference>
<dbReference type="PANTHER" id="PTHR21000">
    <property type="entry name" value="DIHYDROXY-ACID DEHYDRATASE DAD"/>
    <property type="match status" value="1"/>
</dbReference>
<protein>
    <recommendedName>
        <fullName evidence="14 15">Dihydroxy-acid dehydratase</fullName>
        <shortName evidence="15">DAD</shortName>
        <ecNumber evidence="14 15">4.2.1.9</ecNumber>
    </recommendedName>
</protein>
<evidence type="ECO:0000256" key="9">
    <source>
        <dbReference type="ARBA" id="ARBA00023239"/>
    </source>
</evidence>
<dbReference type="Proteomes" id="UP000182054">
    <property type="component" value="Unassembled WGS sequence"/>
</dbReference>
<name>A0A1I0T3R1_9NOCA</name>
<evidence type="ECO:0000256" key="5">
    <source>
        <dbReference type="ARBA" id="ARBA00022723"/>
    </source>
</evidence>
<dbReference type="NCBIfam" id="TIGR00110">
    <property type="entry name" value="ilvD"/>
    <property type="match status" value="1"/>
</dbReference>
<feature type="modified residue" description="N6-carboxylysine" evidence="15">
    <location>
        <position position="210"/>
    </location>
</feature>
<dbReference type="SUPFAM" id="SSF52016">
    <property type="entry name" value="LeuD/IlvD-like"/>
    <property type="match status" value="1"/>
</dbReference>
<feature type="compositionally biased region" description="Basic and acidic residues" evidence="16">
    <location>
        <begin position="86"/>
        <end position="96"/>
    </location>
</feature>
<dbReference type="InterPro" id="IPR004404">
    <property type="entry name" value="DihydroxyA_deHydtase"/>
</dbReference>
<evidence type="ECO:0000313" key="19">
    <source>
        <dbReference type="EMBL" id="SFA46428.1"/>
    </source>
</evidence>
<dbReference type="Pfam" id="PF00920">
    <property type="entry name" value="ILVD_EDD_N"/>
    <property type="match status" value="1"/>
</dbReference>
<gene>
    <name evidence="15" type="primary">ilvD</name>
    <name evidence="19" type="ORF">SAMN05444374_10431</name>
</gene>
<dbReference type="InterPro" id="IPR042096">
    <property type="entry name" value="Dihydro-acid_dehy_C"/>
</dbReference>
<feature type="region of interest" description="Disordered" evidence="16">
    <location>
        <begin position="57"/>
        <end position="96"/>
    </location>
</feature>
<evidence type="ECO:0000256" key="8">
    <source>
        <dbReference type="ARBA" id="ARBA00023014"/>
    </source>
</evidence>
<dbReference type="InterPro" id="IPR037237">
    <property type="entry name" value="IlvD/EDD_N"/>
</dbReference>
<comment type="cofactor">
    <cofactor evidence="15">
        <name>[2Fe-2S] cluster</name>
        <dbReference type="ChEBI" id="CHEBI:190135"/>
    </cofactor>
    <text evidence="15">Binds 1 [2Fe-2S] cluster per subunit. This cluster acts as a Lewis acid cofactor.</text>
</comment>
<dbReference type="GO" id="GO:0009099">
    <property type="term" value="P:L-valine biosynthetic process"/>
    <property type="evidence" value="ECO:0007669"/>
    <property type="project" value="UniProtKB-UniRule"/>
</dbReference>
<dbReference type="EC" id="4.2.1.9" evidence="14 15"/>
<evidence type="ECO:0000256" key="15">
    <source>
        <dbReference type="HAMAP-Rule" id="MF_00012"/>
    </source>
</evidence>
<accession>A0A1I0T3R1</accession>
<comment type="catalytic activity">
    <reaction evidence="11">
        <text>(2R)-2,3-dihydroxy-3-methylbutanoate = 3-methyl-2-oxobutanoate + H2O</text>
        <dbReference type="Rhea" id="RHEA:24809"/>
        <dbReference type="ChEBI" id="CHEBI:11851"/>
        <dbReference type="ChEBI" id="CHEBI:15377"/>
        <dbReference type="ChEBI" id="CHEBI:49072"/>
        <dbReference type="EC" id="4.2.1.9"/>
    </reaction>
    <physiologicalReaction direction="left-to-right" evidence="11">
        <dbReference type="Rhea" id="RHEA:24810"/>
    </physiologicalReaction>
</comment>
<evidence type="ECO:0000256" key="12">
    <source>
        <dbReference type="ARBA" id="ARBA00029436"/>
    </source>
</evidence>
<comment type="subunit">
    <text evidence="15">Homodimer.</text>
</comment>
<dbReference type="EMBL" id="FOJN01000004">
    <property type="protein sequence ID" value="SFA46428.1"/>
    <property type="molecule type" value="Genomic_DNA"/>
</dbReference>
<comment type="cofactor">
    <cofactor evidence="1 15">
        <name>Mg(2+)</name>
        <dbReference type="ChEBI" id="CHEBI:18420"/>
    </cofactor>
</comment>
<feature type="binding site" evidence="15">
    <location>
        <position position="536"/>
    </location>
    <ligand>
        <name>Mg(2+)</name>
        <dbReference type="ChEBI" id="CHEBI:18420"/>
    </ligand>
</feature>
<organism evidence="19 20">
    <name type="scientific">Rhodococcoides kroppenstedtii</name>
    <dbReference type="NCBI Taxonomy" id="293050"/>
    <lineage>
        <taxon>Bacteria</taxon>
        <taxon>Bacillati</taxon>
        <taxon>Actinomycetota</taxon>
        <taxon>Actinomycetes</taxon>
        <taxon>Mycobacteriales</taxon>
        <taxon>Nocardiaceae</taxon>
        <taxon>Rhodococcoides</taxon>
    </lineage>
</organism>
<feature type="binding site" evidence="15">
    <location>
        <position position="135"/>
    </location>
    <ligand>
        <name>[2Fe-2S] cluster</name>
        <dbReference type="ChEBI" id="CHEBI:190135"/>
    </ligand>
</feature>
<evidence type="ECO:0000259" key="18">
    <source>
        <dbReference type="Pfam" id="PF24877"/>
    </source>
</evidence>
<sequence>MEHGIALDAVDSASARRRSCDTHIAIRTPYGHEKVTALDVRYTTRVGAVARRSRVFAMSSTPSSTSENKAVDADSAGTTTTTSTDPDVKPRSRDVTDGLEKTAARGMLRAVGMGDADWGKSQIGVASSWNEITPCNLSLDRLAKAVKEGVHTGGGYPLEFGTISVSDGISMGHEGMHFSLVSREVIADSVETVISAERLDGSVLLAGCDKSLPGMLMAAARLDLASVFLYAGSTLPGFATLSDGSEHQVTIIDAFEAVGACSRGLMSREDVDTIERAICPGEGACGGMYTANTMASAAEAMGMSLPGSAAPPAPDKRRDGFARASGEAVVELLRRGITARDIMTKEAFENAIAVVMAFGGSTNAVLHLLAIAHEADVELTLDDFIRVGSKVPHLADVKPFGRHVMTDVDRIGGVPVVMKALLDAGLLHGDCLTVTGRTVAENLADIAPPDPDGLVLRAMSEPIHPTGGITILSGSLAPGGAVVKSAGFDSDVFEGTARVFERERAAMDALEDGTITAGDVVVIRYEGPKGGPGMREMLAITGAIKGAGLGKDVLLMTDGRFSGGTTGLCVGHIAPEAVDGGPIAFVRDGDRIRLDVANGTLDLLVDEAELASRREGWAPLPPRYTRGVLAKYSKLVGSASQGAVCT</sequence>
<dbReference type="FunFam" id="3.50.30.80:FF:000001">
    <property type="entry name" value="Dihydroxy-acid dehydratase"/>
    <property type="match status" value="1"/>
</dbReference>
<evidence type="ECO:0000256" key="6">
    <source>
        <dbReference type="ARBA" id="ARBA00022842"/>
    </source>
</evidence>
<feature type="binding site" description="via carbamate group" evidence="15">
    <location>
        <position position="210"/>
    </location>
    <ligand>
        <name>Mg(2+)</name>
        <dbReference type="ChEBI" id="CHEBI:18420"/>
    </ligand>
</feature>
<keyword evidence="9 15" id="KW-0456">Lyase</keyword>
<keyword evidence="7 15" id="KW-0408">Iron</keyword>
<dbReference type="GO" id="GO:0051537">
    <property type="term" value="F:2 iron, 2 sulfur cluster binding"/>
    <property type="evidence" value="ECO:0007669"/>
    <property type="project" value="UniProtKB-UniRule"/>
</dbReference>
<dbReference type="SUPFAM" id="SSF143975">
    <property type="entry name" value="IlvD/EDD N-terminal domain-like"/>
    <property type="match status" value="1"/>
</dbReference>
<proteinExistence type="inferred from homology"/>
<evidence type="ECO:0000256" key="11">
    <source>
        <dbReference type="ARBA" id="ARBA00029304"/>
    </source>
</evidence>
<feature type="binding site" evidence="15">
    <location>
        <position position="167"/>
    </location>
    <ligand>
        <name>Mg(2+)</name>
        <dbReference type="ChEBI" id="CHEBI:18420"/>
    </ligand>
</feature>
<dbReference type="GO" id="GO:0000287">
    <property type="term" value="F:magnesium ion binding"/>
    <property type="evidence" value="ECO:0007669"/>
    <property type="project" value="UniProtKB-UniRule"/>
</dbReference>
<dbReference type="PANTHER" id="PTHR21000:SF5">
    <property type="entry name" value="DIHYDROXY-ACID DEHYDRATASE, MITOCHONDRIAL"/>
    <property type="match status" value="1"/>
</dbReference>
<evidence type="ECO:0000256" key="7">
    <source>
        <dbReference type="ARBA" id="ARBA00023004"/>
    </source>
</evidence>
<evidence type="ECO:0000256" key="1">
    <source>
        <dbReference type="ARBA" id="ARBA00001946"/>
    </source>
</evidence>
<keyword evidence="5 15" id="KW-0479">Metal-binding</keyword>
<dbReference type="UniPathway" id="UPA00047">
    <property type="reaction ID" value="UER00057"/>
</dbReference>
<evidence type="ECO:0000259" key="17">
    <source>
        <dbReference type="Pfam" id="PF00920"/>
    </source>
</evidence>
<dbReference type="Gene3D" id="3.50.30.80">
    <property type="entry name" value="IlvD/EDD C-terminal domain-like"/>
    <property type="match status" value="1"/>
</dbReference>
<dbReference type="InterPro" id="IPR020558">
    <property type="entry name" value="DiOHA_6PGluconate_deHydtase_CS"/>
</dbReference>
<keyword evidence="10 15" id="KW-0100">Branched-chain amino acid biosynthesis</keyword>
<feature type="binding site" evidence="15">
    <location>
        <position position="209"/>
    </location>
    <ligand>
        <name>Mg(2+)</name>
        <dbReference type="ChEBI" id="CHEBI:18420"/>
    </ligand>
</feature>
<dbReference type="HAMAP" id="MF_00012">
    <property type="entry name" value="IlvD"/>
    <property type="match status" value="1"/>
</dbReference>
<comment type="pathway">
    <text evidence="12 15">Amino-acid biosynthesis; L-valine biosynthesis; L-valine from pyruvate: step 3/4.</text>
</comment>
<dbReference type="NCBIfam" id="NF002068">
    <property type="entry name" value="PRK00911.1"/>
    <property type="match status" value="1"/>
</dbReference>
<keyword evidence="6 15" id="KW-0460">Magnesium</keyword>
<evidence type="ECO:0000256" key="4">
    <source>
        <dbReference type="ARBA" id="ARBA00022714"/>
    </source>
</evidence>
<evidence type="ECO:0000256" key="14">
    <source>
        <dbReference type="ARBA" id="ARBA00029490"/>
    </source>
</evidence>
<dbReference type="InterPro" id="IPR050165">
    <property type="entry name" value="DHAD_IlvD/Edd"/>
</dbReference>
<reference evidence="19 20" key="1">
    <citation type="submission" date="2016-10" db="EMBL/GenBank/DDBJ databases">
        <authorList>
            <person name="de Groot N.N."/>
        </authorList>
    </citation>
    <scope>NUCLEOTIDE SEQUENCE [LARGE SCALE GENOMIC DNA]</scope>
    <source>
        <strain evidence="19 20">DSM 44908</strain>
    </source>
</reference>
<evidence type="ECO:0000256" key="10">
    <source>
        <dbReference type="ARBA" id="ARBA00023304"/>
    </source>
</evidence>
<evidence type="ECO:0000256" key="2">
    <source>
        <dbReference type="ARBA" id="ARBA00006486"/>
    </source>
</evidence>
<evidence type="ECO:0000313" key="20">
    <source>
        <dbReference type="Proteomes" id="UP000182054"/>
    </source>
</evidence>
<dbReference type="Pfam" id="PF24877">
    <property type="entry name" value="ILV_EDD_C"/>
    <property type="match status" value="1"/>
</dbReference>
<comment type="caution">
    <text evidence="15">Lacks conserved residue(s) required for the propagation of feature annotation.</text>
</comment>
<dbReference type="GO" id="GO:0004160">
    <property type="term" value="F:dihydroxy-acid dehydratase activity"/>
    <property type="evidence" value="ECO:0007669"/>
    <property type="project" value="UniProtKB-UniRule"/>
</dbReference>
<feature type="domain" description="Dihydroxy-acid/6-phosphogluconate dehydratase C-terminal" evidence="18">
    <location>
        <begin position="455"/>
        <end position="643"/>
    </location>
</feature>
<keyword evidence="4 15" id="KW-0001">2Fe-2S</keyword>